<dbReference type="OrthoDB" id="299916at2759"/>
<evidence type="ECO:0000256" key="1">
    <source>
        <dbReference type="SAM" id="Coils"/>
    </source>
</evidence>
<evidence type="ECO:0000313" key="2">
    <source>
        <dbReference type="EMBL" id="OMJ89350.1"/>
    </source>
</evidence>
<comment type="caution">
    <text evidence="2">The sequence shown here is derived from an EMBL/GenBank/DDBJ whole genome shotgun (WGS) entry which is preliminary data.</text>
</comment>
<sequence>MEKSIQELWAKVEKDYLTLSDESEDSFSDLSFSQVSSPQNCLVQIYTIFKDLIGVKNNFFMLKDYEDFLDNNQYQESLQKLEAEVRNHIKVEQQLKLFIESQQSRLEEMDKTFSQEDKETIGQIEMINKENKELALEITKKEAEIAKIRNGNKTSRRNEYLLLQQNSFKDSEKIMELEKMHKKLIESCVDVEASLEKQKIMCNSLKQENTKLREFVSIKNKSAERERIRHRNRLIIDRSTKNLFEGNLL</sequence>
<dbReference type="Proteomes" id="UP000187209">
    <property type="component" value="Unassembled WGS sequence"/>
</dbReference>
<gene>
    <name evidence="2" type="ORF">SteCoe_8555</name>
</gene>
<keyword evidence="3" id="KW-1185">Reference proteome</keyword>
<protein>
    <submittedName>
        <fullName evidence="2">Uncharacterized protein</fullName>
    </submittedName>
</protein>
<dbReference type="EMBL" id="MPUH01000128">
    <property type="protein sequence ID" value="OMJ89350.1"/>
    <property type="molecule type" value="Genomic_DNA"/>
</dbReference>
<proteinExistence type="predicted"/>
<reference evidence="2 3" key="1">
    <citation type="submission" date="2016-11" db="EMBL/GenBank/DDBJ databases">
        <title>The macronuclear genome of Stentor coeruleus: a giant cell with tiny introns.</title>
        <authorList>
            <person name="Slabodnick M."/>
            <person name="Ruby J.G."/>
            <person name="Reiff S.B."/>
            <person name="Swart E.C."/>
            <person name="Gosai S."/>
            <person name="Prabakaran S."/>
            <person name="Witkowska E."/>
            <person name="Larue G.E."/>
            <person name="Fisher S."/>
            <person name="Freeman R.M."/>
            <person name="Gunawardena J."/>
            <person name="Chu W."/>
            <person name="Stover N.A."/>
            <person name="Gregory B.D."/>
            <person name="Nowacki M."/>
            <person name="Derisi J."/>
            <person name="Roy S.W."/>
            <person name="Marshall W.F."/>
            <person name="Sood P."/>
        </authorList>
    </citation>
    <scope>NUCLEOTIDE SEQUENCE [LARGE SCALE GENOMIC DNA]</scope>
    <source>
        <strain evidence="2">WM001</strain>
    </source>
</reference>
<name>A0A1R2CK75_9CILI</name>
<dbReference type="AlphaFoldDB" id="A0A1R2CK75"/>
<keyword evidence="1" id="KW-0175">Coiled coil</keyword>
<evidence type="ECO:0000313" key="3">
    <source>
        <dbReference type="Proteomes" id="UP000187209"/>
    </source>
</evidence>
<feature type="coiled-coil region" evidence="1">
    <location>
        <begin position="124"/>
        <end position="151"/>
    </location>
</feature>
<accession>A0A1R2CK75</accession>
<organism evidence="2 3">
    <name type="scientific">Stentor coeruleus</name>
    <dbReference type="NCBI Taxonomy" id="5963"/>
    <lineage>
        <taxon>Eukaryota</taxon>
        <taxon>Sar</taxon>
        <taxon>Alveolata</taxon>
        <taxon>Ciliophora</taxon>
        <taxon>Postciliodesmatophora</taxon>
        <taxon>Heterotrichea</taxon>
        <taxon>Heterotrichida</taxon>
        <taxon>Stentoridae</taxon>
        <taxon>Stentor</taxon>
    </lineage>
</organism>